<sequence length="351" mass="36508">MTTQYKIHIVNQSMATQDFWCFLSAPEMNVGSTVYANSAANLSVVPNSPSDNSFTIPLQFSIGADASNLAVGLNVVVDSKVTENVELGQAWTAGYATTPPAQGPTLAMASQGGPSTSLSIASNHFNAGINAGNNWYESQSFGVESAQGFMGVTWAPNPGDVTTITPTLSFYVATGTFSANALAEMNTISGDCATISTNQFSGSNEAWVMLDSQGYWHVSSTNPGSSGNANVDLLIHSHAKLAIAHAQLVNYAVGDGKERGTSPSINDTVKRVSWGPATIDAETGDMIVVTGAMVLATAAVAITTFIVGGISFTANGTTDGGSTWNFSYNGPKTLKTLKEALKEGATIAYQK</sequence>
<evidence type="ECO:0000313" key="1">
    <source>
        <dbReference type="EMBL" id="NHZ61488.1"/>
    </source>
</evidence>
<dbReference type="Proteomes" id="UP000610594">
    <property type="component" value="Unassembled WGS sequence"/>
</dbReference>
<dbReference type="EMBL" id="WHJF01000007">
    <property type="protein sequence ID" value="NHZ61488.1"/>
    <property type="molecule type" value="Genomic_DNA"/>
</dbReference>
<keyword evidence="2" id="KW-1185">Reference proteome</keyword>
<protein>
    <submittedName>
        <fullName evidence="1">Uncharacterized protein</fullName>
    </submittedName>
</protein>
<proteinExistence type="predicted"/>
<reference evidence="1 2" key="1">
    <citation type="submission" date="2019-10" db="EMBL/GenBank/DDBJ databases">
        <title>Taxonomy of Antarctic Massilia spp.: description of Massilia rubra sp. nov., Massilia aquatica sp. nov., Massilia mucilaginosa sp. nov., Massilia frigida sp. nov. isolated from streams, lakes and regoliths.</title>
        <authorList>
            <person name="Holochova P."/>
            <person name="Sedlacek I."/>
            <person name="Kralova S."/>
            <person name="Maslanova I."/>
            <person name="Busse H.-J."/>
            <person name="Stankova E."/>
            <person name="Vrbovska V."/>
            <person name="Kovarovic V."/>
            <person name="Bartak M."/>
            <person name="Svec P."/>
            <person name="Pantucek R."/>
        </authorList>
    </citation>
    <scope>NUCLEOTIDE SEQUENCE [LARGE SCALE GENOMIC DNA]</scope>
    <source>
        <strain evidence="1 2">CCM 8694</strain>
    </source>
</reference>
<gene>
    <name evidence="1" type="ORF">F1735_04085</name>
</gene>
<comment type="caution">
    <text evidence="1">The sequence shown here is derived from an EMBL/GenBank/DDBJ whole genome shotgun (WGS) entry which is preliminary data.</text>
</comment>
<evidence type="ECO:0000313" key="2">
    <source>
        <dbReference type="Proteomes" id="UP000610594"/>
    </source>
</evidence>
<dbReference type="RefSeq" id="WP_167235742.1">
    <property type="nucleotide sequence ID" value="NZ_WHJF01000007.1"/>
</dbReference>
<organism evidence="1 2">
    <name type="scientific">Massilia genomosp. 1</name>
    <dbReference type="NCBI Taxonomy" id="2609280"/>
    <lineage>
        <taxon>Bacteria</taxon>
        <taxon>Pseudomonadati</taxon>
        <taxon>Pseudomonadota</taxon>
        <taxon>Betaproteobacteria</taxon>
        <taxon>Burkholderiales</taxon>
        <taxon>Oxalobacteraceae</taxon>
        <taxon>Telluria group</taxon>
        <taxon>Massilia</taxon>
    </lineage>
</organism>
<accession>A0ABX0MNA2</accession>
<name>A0ABX0MNA2_9BURK</name>